<evidence type="ECO:0000313" key="3">
    <source>
        <dbReference type="Proteomes" id="UP000633136"/>
    </source>
</evidence>
<gene>
    <name evidence="2" type="ORF">GCM10011401_16800</name>
</gene>
<dbReference type="Proteomes" id="UP000633136">
    <property type="component" value="Unassembled WGS sequence"/>
</dbReference>
<organism evidence="2 3">
    <name type="scientific">Nesterenkonia cremea</name>
    <dbReference type="NCBI Taxonomy" id="1882340"/>
    <lineage>
        <taxon>Bacteria</taxon>
        <taxon>Bacillati</taxon>
        <taxon>Actinomycetota</taxon>
        <taxon>Actinomycetes</taxon>
        <taxon>Micrococcales</taxon>
        <taxon>Micrococcaceae</taxon>
        <taxon>Nesterenkonia</taxon>
    </lineage>
</organism>
<dbReference type="AlphaFoldDB" id="A0A917ERF0"/>
<accession>A0A917ERF0</accession>
<dbReference type="RefSeq" id="WP_229658905.1">
    <property type="nucleotide sequence ID" value="NZ_BMIS01000006.1"/>
</dbReference>
<dbReference type="Pfam" id="PF18096">
    <property type="entry name" value="Thump_like"/>
    <property type="match status" value="1"/>
</dbReference>
<protein>
    <recommendedName>
        <fullName evidence="1">THUMP-like domain-containing protein</fullName>
    </recommendedName>
</protein>
<dbReference type="SUPFAM" id="SSF53335">
    <property type="entry name" value="S-adenosyl-L-methionine-dependent methyltransferases"/>
    <property type="match status" value="1"/>
</dbReference>
<evidence type="ECO:0000259" key="1">
    <source>
        <dbReference type="Pfam" id="PF18096"/>
    </source>
</evidence>
<dbReference type="InterPro" id="IPR029063">
    <property type="entry name" value="SAM-dependent_MTases_sf"/>
</dbReference>
<name>A0A917ERF0_9MICC</name>
<dbReference type="Gene3D" id="3.40.50.150">
    <property type="entry name" value="Vaccinia Virus protein VP39"/>
    <property type="match status" value="1"/>
</dbReference>
<evidence type="ECO:0000313" key="2">
    <source>
        <dbReference type="EMBL" id="GGE70117.1"/>
    </source>
</evidence>
<sequence length="459" mass="48703">MNDADHSPSPLEPLLSPEGWELLNSLPPYAEAGSMALNQKLRKQGHSPELVAAALTQSSLRAEAAAKFGDFAGKMLFTRDGLQQATRLPVAARHAQRFREAELSHAADLGCGLGGDTMALASLGLKVVAVEADETTAAAATMNLLAFPEADVLHTTAEEFVEQHGPLPEGWGLWLDPARRDAGRGHSGSGAASRVWEPEAFSPPLSFVTALAQTGIPMGVKLGPGIPHELIPEGCEAEWVSDDGDVVEVVLWFNALARQLSGEDDDGEPSIIARAATVLHSDEEGRRAVELTSASGWHTAAGTARVPDAGPDPETDGVTSAARLPTPGEVLYEPDGAVIRAGLVQDCAAAFGGELLDEHIAYFAAAEPYAGELAPLARGYRVEQVMDFNVKTLKRWAQEEGVTSVEIKKRGVDIVPEQLRQQILGGKKPGKKGKGPKVHRTLVLVRIGQERIAALVQPL</sequence>
<reference evidence="2" key="1">
    <citation type="journal article" date="2014" name="Int. J. Syst. Evol. Microbiol.">
        <title>Complete genome sequence of Corynebacterium casei LMG S-19264T (=DSM 44701T), isolated from a smear-ripened cheese.</title>
        <authorList>
            <consortium name="US DOE Joint Genome Institute (JGI-PGF)"/>
            <person name="Walter F."/>
            <person name="Albersmeier A."/>
            <person name="Kalinowski J."/>
            <person name="Ruckert C."/>
        </authorList>
    </citation>
    <scope>NUCLEOTIDE SEQUENCE</scope>
    <source>
        <strain evidence="2">CGMCC 1.15388</strain>
    </source>
</reference>
<reference evidence="2" key="2">
    <citation type="submission" date="2020-09" db="EMBL/GenBank/DDBJ databases">
        <authorList>
            <person name="Sun Q."/>
            <person name="Zhou Y."/>
        </authorList>
    </citation>
    <scope>NUCLEOTIDE SEQUENCE</scope>
    <source>
        <strain evidence="2">CGMCC 1.15388</strain>
    </source>
</reference>
<dbReference type="EMBL" id="BMIS01000006">
    <property type="protein sequence ID" value="GGE70117.1"/>
    <property type="molecule type" value="Genomic_DNA"/>
</dbReference>
<proteinExistence type="predicted"/>
<feature type="domain" description="THUMP-like" evidence="1">
    <location>
        <begin position="377"/>
        <end position="457"/>
    </location>
</feature>
<comment type="caution">
    <text evidence="2">The sequence shown here is derived from an EMBL/GenBank/DDBJ whole genome shotgun (WGS) entry which is preliminary data.</text>
</comment>
<keyword evidence="3" id="KW-1185">Reference proteome</keyword>
<dbReference type="InterPro" id="IPR041497">
    <property type="entry name" value="Thump-like"/>
</dbReference>